<dbReference type="InterPro" id="IPR029044">
    <property type="entry name" value="Nucleotide-diphossugar_trans"/>
</dbReference>
<accession>A0ABW1SNM4</accession>
<proteinExistence type="predicted"/>
<organism evidence="1 2">
    <name type="scientific">Levilactobacillus tongjiangensis</name>
    <dbReference type="NCBI Taxonomy" id="2486023"/>
    <lineage>
        <taxon>Bacteria</taxon>
        <taxon>Bacillati</taxon>
        <taxon>Bacillota</taxon>
        <taxon>Bacilli</taxon>
        <taxon>Lactobacillales</taxon>
        <taxon>Lactobacillaceae</taxon>
        <taxon>Levilactobacillus</taxon>
    </lineage>
</organism>
<sequence length="548" mass="62873">MTKTLLMLSAAKVADDMQVTFGDIYPAMIPVTDGQLIIDRTVQQYAPLGYQMYVAVSASDESVESHIEKKNLAIRPIKVASGLNLSEAVAQSMQTLRKKGDLQELTVIFGDTVVEATDLTRPDTIFTHHVADAGRWTTVTFDEQQHVKFIDKMVPQGDQTEYQAAVGVFNFSDGRHLADEWQGAKSFYENLKIYDEQHPLTTAGTKQWLDFGHSDKYAEAKQVEARFFNKTNIDFKRGIIRKESTDVDKFLGEVKWYLKLPKRLSYIAPRIFDYSLNYNAPFVEMEYFSYESLHNLFLYGNFELGFWREIIDEMFFLRSEMNQYQVTVDHDEYQKTVADMYLNKTVDRLHRLIKEDEFYAKIADKPLVINGEQYPSINAIIEALPKVLEESGVLKGENFAVIHGDFCMTNILYDNSKHVMRLIDPRGKFGKFDIYGDAKYDYAKMMHSFSGKYDCIISDMFHVEADTDGHLDYGLSVSGNEEQIGQLFESMLQEHLNDAAAYEQIQLIESLLFLSMIPLHKDKPERQKAMLAVGVTKFAPFMEKTLEG</sequence>
<evidence type="ECO:0000313" key="1">
    <source>
        <dbReference type="EMBL" id="MFC6206079.1"/>
    </source>
</evidence>
<dbReference type="Gene3D" id="3.90.1200.10">
    <property type="match status" value="1"/>
</dbReference>
<dbReference type="Proteomes" id="UP001596254">
    <property type="component" value="Unassembled WGS sequence"/>
</dbReference>
<comment type="caution">
    <text evidence="1">The sequence shown here is derived from an EMBL/GenBank/DDBJ whole genome shotgun (WGS) entry which is preliminary data.</text>
</comment>
<dbReference type="SUPFAM" id="SSF56112">
    <property type="entry name" value="Protein kinase-like (PK-like)"/>
    <property type="match status" value="1"/>
</dbReference>
<name>A0ABW1SNM4_9LACO</name>
<protein>
    <submittedName>
        <fullName evidence="1">Sugar phosphate nucleotidyltransferase</fullName>
    </submittedName>
</protein>
<dbReference type="EMBL" id="JBHSSK010000004">
    <property type="protein sequence ID" value="MFC6206079.1"/>
    <property type="molecule type" value="Genomic_DNA"/>
</dbReference>
<dbReference type="Gene3D" id="3.90.550.10">
    <property type="entry name" value="Spore Coat Polysaccharide Biosynthesis Protein SpsA, Chain A"/>
    <property type="match status" value="1"/>
</dbReference>
<dbReference type="InterPro" id="IPR011009">
    <property type="entry name" value="Kinase-like_dom_sf"/>
</dbReference>
<keyword evidence="2" id="KW-1185">Reference proteome</keyword>
<reference evidence="2" key="1">
    <citation type="journal article" date="2019" name="Int. J. Syst. Evol. Microbiol.">
        <title>The Global Catalogue of Microorganisms (GCM) 10K type strain sequencing project: providing services to taxonomists for standard genome sequencing and annotation.</title>
        <authorList>
            <consortium name="The Broad Institute Genomics Platform"/>
            <consortium name="The Broad Institute Genome Sequencing Center for Infectious Disease"/>
            <person name="Wu L."/>
            <person name="Ma J."/>
        </authorList>
    </citation>
    <scope>NUCLEOTIDE SEQUENCE [LARGE SCALE GENOMIC DNA]</scope>
    <source>
        <strain evidence="2">CCM 8905</strain>
    </source>
</reference>
<gene>
    <name evidence="1" type="ORF">ACFP1G_01040</name>
</gene>
<dbReference type="RefSeq" id="WP_125693780.1">
    <property type="nucleotide sequence ID" value="NZ_JBHSSK010000004.1"/>
</dbReference>
<dbReference type="SUPFAM" id="SSF53448">
    <property type="entry name" value="Nucleotide-diphospho-sugar transferases"/>
    <property type="match status" value="1"/>
</dbReference>
<evidence type="ECO:0000313" key="2">
    <source>
        <dbReference type="Proteomes" id="UP001596254"/>
    </source>
</evidence>